<dbReference type="AlphaFoldDB" id="A0A1I1E3W0"/>
<evidence type="ECO:0000256" key="4">
    <source>
        <dbReference type="ARBA" id="ARBA00008663"/>
    </source>
</evidence>
<accession>A0A1I1E3W0</accession>
<dbReference type="InterPro" id="IPR018209">
    <property type="entry name" value="Pyrv_Knase_AS"/>
</dbReference>
<dbReference type="Gene3D" id="2.40.33.10">
    <property type="entry name" value="PK beta-barrel domain-like"/>
    <property type="match status" value="1"/>
</dbReference>
<keyword evidence="13 18" id="KW-0670">Pyruvate</keyword>
<dbReference type="InterPro" id="IPR001697">
    <property type="entry name" value="Pyr_Knase"/>
</dbReference>
<keyword evidence="9 15" id="KW-0418">Kinase</keyword>
<dbReference type="GO" id="GO:0004743">
    <property type="term" value="F:pyruvate kinase activity"/>
    <property type="evidence" value="ECO:0007669"/>
    <property type="project" value="UniProtKB-UniRule"/>
</dbReference>
<dbReference type="STRING" id="34097.SAMN02745150_00932"/>
<evidence type="ECO:0000256" key="15">
    <source>
        <dbReference type="RuleBase" id="RU000504"/>
    </source>
</evidence>
<dbReference type="GO" id="GO:0000287">
    <property type="term" value="F:magnesium ion binding"/>
    <property type="evidence" value="ECO:0007669"/>
    <property type="project" value="UniProtKB-UniRule"/>
</dbReference>
<comment type="catalytic activity">
    <reaction evidence="15">
        <text>pyruvate + ATP = phosphoenolpyruvate + ADP + H(+)</text>
        <dbReference type="Rhea" id="RHEA:18157"/>
        <dbReference type="ChEBI" id="CHEBI:15361"/>
        <dbReference type="ChEBI" id="CHEBI:15378"/>
        <dbReference type="ChEBI" id="CHEBI:30616"/>
        <dbReference type="ChEBI" id="CHEBI:58702"/>
        <dbReference type="ChEBI" id="CHEBI:456216"/>
        <dbReference type="EC" id="2.7.1.40"/>
    </reaction>
</comment>
<dbReference type="Pfam" id="PF02887">
    <property type="entry name" value="PK_C"/>
    <property type="match status" value="1"/>
</dbReference>
<dbReference type="FunFam" id="2.40.33.10:FF:000001">
    <property type="entry name" value="Pyruvate kinase"/>
    <property type="match status" value="1"/>
</dbReference>
<evidence type="ECO:0000313" key="18">
    <source>
        <dbReference type="EMBL" id="SFB81939.1"/>
    </source>
</evidence>
<evidence type="ECO:0000256" key="2">
    <source>
        <dbReference type="ARBA" id="ARBA00001958"/>
    </source>
</evidence>
<evidence type="ECO:0000256" key="10">
    <source>
        <dbReference type="ARBA" id="ARBA00022840"/>
    </source>
</evidence>
<evidence type="ECO:0000256" key="6">
    <source>
        <dbReference type="ARBA" id="ARBA00022679"/>
    </source>
</evidence>
<organism evidence="18 19">
    <name type="scientific">Brevinema andersonii</name>
    <dbReference type="NCBI Taxonomy" id="34097"/>
    <lineage>
        <taxon>Bacteria</taxon>
        <taxon>Pseudomonadati</taxon>
        <taxon>Spirochaetota</taxon>
        <taxon>Spirochaetia</taxon>
        <taxon>Brevinematales</taxon>
        <taxon>Brevinemataceae</taxon>
        <taxon>Brevinema</taxon>
    </lineage>
</organism>
<dbReference type="SUPFAM" id="SSF51621">
    <property type="entry name" value="Phosphoenolpyruvate/pyruvate domain"/>
    <property type="match status" value="1"/>
</dbReference>
<dbReference type="NCBIfam" id="TIGR01064">
    <property type="entry name" value="pyruv_kin"/>
    <property type="match status" value="1"/>
</dbReference>
<evidence type="ECO:0000256" key="3">
    <source>
        <dbReference type="ARBA" id="ARBA00004997"/>
    </source>
</evidence>
<dbReference type="GO" id="GO:0016301">
    <property type="term" value="F:kinase activity"/>
    <property type="evidence" value="ECO:0007669"/>
    <property type="project" value="UniProtKB-KW"/>
</dbReference>
<keyword evidence="8" id="KW-0547">Nucleotide-binding</keyword>
<evidence type="ECO:0000256" key="11">
    <source>
        <dbReference type="ARBA" id="ARBA00022842"/>
    </source>
</evidence>
<evidence type="ECO:0000259" key="17">
    <source>
        <dbReference type="Pfam" id="PF02887"/>
    </source>
</evidence>
<gene>
    <name evidence="18" type="ORF">SAMN02745150_00932</name>
</gene>
<dbReference type="UniPathway" id="UPA00109">
    <property type="reaction ID" value="UER00188"/>
</dbReference>
<dbReference type="SUPFAM" id="SSF52935">
    <property type="entry name" value="PK C-terminal domain-like"/>
    <property type="match status" value="1"/>
</dbReference>
<dbReference type="NCBIfam" id="NF004491">
    <property type="entry name" value="PRK05826.1"/>
    <property type="match status" value="1"/>
</dbReference>
<comment type="similarity">
    <text evidence="4 15">Belongs to the pyruvate kinase family.</text>
</comment>
<dbReference type="FunFam" id="3.20.20.60:FF:000001">
    <property type="entry name" value="Pyruvate kinase"/>
    <property type="match status" value="1"/>
</dbReference>
<evidence type="ECO:0000256" key="13">
    <source>
        <dbReference type="ARBA" id="ARBA00023317"/>
    </source>
</evidence>
<reference evidence="19" key="1">
    <citation type="submission" date="2016-10" db="EMBL/GenBank/DDBJ databases">
        <authorList>
            <person name="Varghese N."/>
            <person name="Submissions S."/>
        </authorList>
    </citation>
    <scope>NUCLEOTIDE SEQUENCE [LARGE SCALE GENOMIC DNA]</scope>
    <source>
        <strain evidence="19">ATCC 43811</strain>
    </source>
</reference>
<keyword evidence="7" id="KW-0479">Metal-binding</keyword>
<keyword evidence="19" id="KW-1185">Reference proteome</keyword>
<evidence type="ECO:0000256" key="1">
    <source>
        <dbReference type="ARBA" id="ARBA00001946"/>
    </source>
</evidence>
<evidence type="ECO:0000256" key="14">
    <source>
        <dbReference type="NCBIfam" id="TIGR01064"/>
    </source>
</evidence>
<dbReference type="InterPro" id="IPR015795">
    <property type="entry name" value="Pyrv_Knase_C"/>
</dbReference>
<dbReference type="RefSeq" id="WP_092319116.1">
    <property type="nucleotide sequence ID" value="NZ_FOKY01000007.1"/>
</dbReference>
<feature type="domain" description="Pyruvate kinase C-terminal" evidence="17">
    <location>
        <begin position="353"/>
        <end position="467"/>
    </location>
</feature>
<dbReference type="InterPro" id="IPR040442">
    <property type="entry name" value="Pyrv_kinase-like_dom_sf"/>
</dbReference>
<dbReference type="EMBL" id="FOKY01000007">
    <property type="protein sequence ID" value="SFB81939.1"/>
    <property type="molecule type" value="Genomic_DNA"/>
</dbReference>
<keyword evidence="6 15" id="KW-0808">Transferase</keyword>
<evidence type="ECO:0000256" key="8">
    <source>
        <dbReference type="ARBA" id="ARBA00022741"/>
    </source>
</evidence>
<evidence type="ECO:0000259" key="16">
    <source>
        <dbReference type="Pfam" id="PF00224"/>
    </source>
</evidence>
<evidence type="ECO:0000256" key="7">
    <source>
        <dbReference type="ARBA" id="ARBA00022723"/>
    </source>
</evidence>
<dbReference type="Proteomes" id="UP000240042">
    <property type="component" value="Unassembled WGS sequence"/>
</dbReference>
<dbReference type="InterPro" id="IPR036918">
    <property type="entry name" value="Pyrv_Knase_C_sf"/>
</dbReference>
<dbReference type="PRINTS" id="PR01050">
    <property type="entry name" value="PYRUVTKNASE"/>
</dbReference>
<comment type="pathway">
    <text evidence="3 15">Carbohydrate degradation; glycolysis; pyruvate from D-glyceraldehyde 3-phosphate: step 5/5.</text>
</comment>
<dbReference type="InterPro" id="IPR015793">
    <property type="entry name" value="Pyrv_Knase_brl"/>
</dbReference>
<proteinExistence type="inferred from homology"/>
<dbReference type="Gene3D" id="3.40.1380.20">
    <property type="entry name" value="Pyruvate kinase, C-terminal domain"/>
    <property type="match status" value="1"/>
</dbReference>
<dbReference type="OrthoDB" id="9812123at2"/>
<dbReference type="NCBIfam" id="NF004978">
    <property type="entry name" value="PRK06354.1"/>
    <property type="match status" value="1"/>
</dbReference>
<evidence type="ECO:0000256" key="12">
    <source>
        <dbReference type="ARBA" id="ARBA00023152"/>
    </source>
</evidence>
<dbReference type="GO" id="GO:0006950">
    <property type="term" value="P:response to stress"/>
    <property type="evidence" value="ECO:0007669"/>
    <property type="project" value="UniProtKB-ARBA"/>
</dbReference>
<dbReference type="GO" id="GO:0005524">
    <property type="term" value="F:ATP binding"/>
    <property type="evidence" value="ECO:0007669"/>
    <property type="project" value="UniProtKB-KW"/>
</dbReference>
<dbReference type="InterPro" id="IPR015813">
    <property type="entry name" value="Pyrv/PenolPyrv_kinase-like_dom"/>
</dbReference>
<keyword evidence="11 15" id="KW-0460">Magnesium</keyword>
<dbReference type="PANTHER" id="PTHR11817">
    <property type="entry name" value="PYRUVATE KINASE"/>
    <property type="match status" value="1"/>
</dbReference>
<evidence type="ECO:0000256" key="5">
    <source>
        <dbReference type="ARBA" id="ARBA00012142"/>
    </source>
</evidence>
<dbReference type="InterPro" id="IPR011037">
    <property type="entry name" value="Pyrv_Knase-like_insert_dom_sf"/>
</dbReference>
<evidence type="ECO:0000313" key="19">
    <source>
        <dbReference type="Proteomes" id="UP000240042"/>
    </source>
</evidence>
<comment type="cofactor">
    <cofactor evidence="1">
        <name>Mg(2+)</name>
        <dbReference type="ChEBI" id="CHEBI:18420"/>
    </cofactor>
</comment>
<feature type="domain" description="Pyruvate kinase barrel" evidence="16">
    <location>
        <begin position="1"/>
        <end position="324"/>
    </location>
</feature>
<sequence>MKKTKIVCTMGPAVDDINILSGLLKAGMNVARMNFSHGSHDEHKKRIELVRQASKETGIPVAVLLDTKGPEIRTRNLKDGKEVTLVAGQEFVITTDDIVGDNTKVSVTYENFVQDLKLGDIILIDDGLIEMVVEKIKGNNVISRVLNNGILGERKGVNLPNVAVNLPALAENDIEDLEFGCRMGVDFVAASFIRKMSDVKEVKDILEKNGGTNIKIISKIENQEGLDNFEEILEISDGIMVARGDLGVEIPIEKIPLAQKEMIALCNQVGKPVITATQMLESMIRNPRPTRAEITDIANAIFDGTDAVMLSGETAKGAFPVEAVKVMQNIAREVDPLIEPIHANFEEQVNIAEAIARGTVEVALACSAKVIVLGTHTGRAAAAVRQYFPQIPVLAIADNELVARQLLLLRGVYSEVANPYLSDHEDFADFALQKAQEIFKLSKGDRVVLSYGRKIYTSGTTNSIRVLTIE</sequence>
<dbReference type="PROSITE" id="PS00110">
    <property type="entry name" value="PYRUVATE_KINASE"/>
    <property type="match status" value="1"/>
</dbReference>
<dbReference type="SUPFAM" id="SSF50800">
    <property type="entry name" value="PK beta-barrel domain-like"/>
    <property type="match status" value="1"/>
</dbReference>
<dbReference type="Gene3D" id="3.20.20.60">
    <property type="entry name" value="Phosphoenolpyruvate-binding domains"/>
    <property type="match status" value="1"/>
</dbReference>
<dbReference type="EC" id="2.7.1.40" evidence="5 14"/>
<comment type="cofactor">
    <cofactor evidence="2">
        <name>K(+)</name>
        <dbReference type="ChEBI" id="CHEBI:29103"/>
    </cofactor>
</comment>
<name>A0A1I1E3W0_BREAD</name>
<keyword evidence="12 15" id="KW-0324">Glycolysis</keyword>
<protein>
    <recommendedName>
        <fullName evidence="5 14">Pyruvate kinase</fullName>
        <ecNumber evidence="5 14">2.7.1.40</ecNumber>
    </recommendedName>
</protein>
<dbReference type="GO" id="GO:0030955">
    <property type="term" value="F:potassium ion binding"/>
    <property type="evidence" value="ECO:0007669"/>
    <property type="project" value="UniProtKB-UniRule"/>
</dbReference>
<keyword evidence="10" id="KW-0067">ATP-binding</keyword>
<dbReference type="InterPro" id="IPR015806">
    <property type="entry name" value="Pyrv_Knase_insert_dom_sf"/>
</dbReference>
<dbReference type="Pfam" id="PF00224">
    <property type="entry name" value="PK"/>
    <property type="match status" value="1"/>
</dbReference>
<evidence type="ECO:0000256" key="9">
    <source>
        <dbReference type="ARBA" id="ARBA00022777"/>
    </source>
</evidence>